<gene>
    <name evidence="4" type="ORF">EGH24_11905</name>
</gene>
<keyword evidence="2" id="KW-0472">Membrane</keyword>
<dbReference type="InterPro" id="IPR055768">
    <property type="entry name" value="DUF7344"/>
</dbReference>
<dbReference type="OrthoDB" id="331021at2157"/>
<feature type="transmembrane region" description="Helical" evidence="2">
    <location>
        <begin position="184"/>
        <end position="204"/>
    </location>
</feature>
<sequence length="217" mass="23680">MSQASDAPPETPPSPANAEPSSPASAESMPTEEPADAEPEDAPLPLDQVFGVLKNQRRRRVLRMLQDADGQLSLSDLAEQIAAWENDKPIKQITSGERKRVYVGLYQCHLPKMDGMGVINFNKPRGTIELGDNMEIMYRYLDTADEPDEPEWHRYSMGLSLVGVAGLGSALLTQPMTTLPVMDIAVVALLVAFAAYGAVCLHWTSRRAEAEDSSAPE</sequence>
<evidence type="ECO:0000259" key="3">
    <source>
        <dbReference type="Pfam" id="PF24035"/>
    </source>
</evidence>
<organism evidence="4 5">
    <name type="scientific">Halonotius terrestris</name>
    <dbReference type="NCBI Taxonomy" id="2487750"/>
    <lineage>
        <taxon>Archaea</taxon>
        <taxon>Methanobacteriati</taxon>
        <taxon>Methanobacteriota</taxon>
        <taxon>Stenosarchaea group</taxon>
        <taxon>Halobacteria</taxon>
        <taxon>Halobacteriales</taxon>
        <taxon>Haloferacaceae</taxon>
        <taxon>Halonotius</taxon>
    </lineage>
</organism>
<name>A0A8J8P7M4_9EURY</name>
<keyword evidence="5" id="KW-1185">Reference proteome</keyword>
<dbReference type="RefSeq" id="WP_142980364.1">
    <property type="nucleotide sequence ID" value="NZ_RKLU01000005.1"/>
</dbReference>
<evidence type="ECO:0000313" key="4">
    <source>
        <dbReference type="EMBL" id="TQQ79328.1"/>
    </source>
</evidence>
<dbReference type="Pfam" id="PF24035">
    <property type="entry name" value="DUF7344"/>
    <property type="match status" value="1"/>
</dbReference>
<reference evidence="4" key="1">
    <citation type="submission" date="2019-02" db="EMBL/GenBank/DDBJ databases">
        <title>Halonotius sp. a new haloarchaeum isolated from saline soil.</title>
        <authorList>
            <person name="Duran-Viseras A."/>
            <person name="Sanchez-Porro C."/>
            <person name="Ventosa A."/>
        </authorList>
    </citation>
    <scope>NUCLEOTIDE SEQUENCE</scope>
    <source>
        <strain evidence="4">F15B</strain>
    </source>
</reference>
<evidence type="ECO:0000256" key="1">
    <source>
        <dbReference type="SAM" id="MobiDB-lite"/>
    </source>
</evidence>
<dbReference type="EMBL" id="RKLU01000005">
    <property type="protein sequence ID" value="TQQ79328.1"/>
    <property type="molecule type" value="Genomic_DNA"/>
</dbReference>
<evidence type="ECO:0000313" key="5">
    <source>
        <dbReference type="Proteomes" id="UP000705823"/>
    </source>
</evidence>
<keyword evidence="2" id="KW-1133">Transmembrane helix</keyword>
<protein>
    <recommendedName>
        <fullName evidence="3">DUF7344 domain-containing protein</fullName>
    </recommendedName>
</protein>
<dbReference type="Proteomes" id="UP000705823">
    <property type="component" value="Unassembled WGS sequence"/>
</dbReference>
<comment type="caution">
    <text evidence="4">The sequence shown here is derived from an EMBL/GenBank/DDBJ whole genome shotgun (WGS) entry which is preliminary data.</text>
</comment>
<feature type="compositionally biased region" description="Low complexity" evidence="1">
    <location>
        <begin position="16"/>
        <end position="32"/>
    </location>
</feature>
<evidence type="ECO:0000256" key="2">
    <source>
        <dbReference type="SAM" id="Phobius"/>
    </source>
</evidence>
<dbReference type="AlphaFoldDB" id="A0A8J8P7M4"/>
<keyword evidence="2" id="KW-0812">Transmembrane</keyword>
<feature type="region of interest" description="Disordered" evidence="1">
    <location>
        <begin position="1"/>
        <end position="46"/>
    </location>
</feature>
<proteinExistence type="predicted"/>
<feature type="domain" description="DUF7344" evidence="3">
    <location>
        <begin position="50"/>
        <end position="129"/>
    </location>
</feature>
<accession>A0A8J8P7M4</accession>